<dbReference type="EMBL" id="DF849678">
    <property type="protein sequence ID" value="GAT58387.1"/>
    <property type="molecule type" value="Genomic_DNA"/>
</dbReference>
<organism evidence="1 2">
    <name type="scientific">Mycena chlorophos</name>
    <name type="common">Agaric fungus</name>
    <name type="synonym">Agaricus chlorophos</name>
    <dbReference type="NCBI Taxonomy" id="658473"/>
    <lineage>
        <taxon>Eukaryota</taxon>
        <taxon>Fungi</taxon>
        <taxon>Dikarya</taxon>
        <taxon>Basidiomycota</taxon>
        <taxon>Agaricomycotina</taxon>
        <taxon>Agaricomycetes</taxon>
        <taxon>Agaricomycetidae</taxon>
        <taxon>Agaricales</taxon>
        <taxon>Marasmiineae</taxon>
        <taxon>Mycenaceae</taxon>
        <taxon>Mycena</taxon>
    </lineage>
</organism>
<name>A0ABQ0M691_MYCCL</name>
<protein>
    <recommendedName>
        <fullName evidence="3">F-box domain-containing protein</fullName>
    </recommendedName>
</protein>
<gene>
    <name evidence="1" type="ORF">MCHLO_14826</name>
</gene>
<evidence type="ECO:0000313" key="1">
    <source>
        <dbReference type="EMBL" id="GAT58387.1"/>
    </source>
</evidence>
<sequence>MDTAYMQPNTAPRLPLELLLMICFDAADSLTLETLAVLCRTWRAFLAPAQRLMYRDVNLEAKPMSAVHSWALAVNCHPHLAERVQSLAIELPDELELLAEDERQVRNALAACVHIRKLRFLRIGSGNGCNGIDFVLRFCTFRLTHFTTSYFDFASLSFKSFLAKQNQLRFLVVLPGARIDSLDLEEEPRPALPSLIGFKGNARNIPAGRPFQRLELSWGGNLSNLQPYAQTLTTLNLILDAPQKAISILLGLYTLSQRMPSIRHLGLMSSVQAGWLESLQALLGATGMLPFTQLETLTIIDYRTGAADEEELCSIAKTLMKKFSRSRRVAVAAKVAEEREKMCIATREADGEIRTVIEDKIDFEAVSMFWV</sequence>
<evidence type="ECO:0000313" key="2">
    <source>
        <dbReference type="Proteomes" id="UP000815677"/>
    </source>
</evidence>
<evidence type="ECO:0008006" key="3">
    <source>
        <dbReference type="Google" id="ProtNLM"/>
    </source>
</evidence>
<reference evidence="1" key="1">
    <citation type="submission" date="2014-09" db="EMBL/GenBank/DDBJ databases">
        <title>Genome sequence of the luminous mushroom Mycena chlorophos for searching fungal bioluminescence genes.</title>
        <authorList>
            <person name="Tanaka Y."/>
            <person name="Kasuga D."/>
            <person name="Oba Y."/>
            <person name="Hase S."/>
            <person name="Sato K."/>
            <person name="Oba Y."/>
            <person name="Sakakibara Y."/>
        </authorList>
    </citation>
    <scope>NUCLEOTIDE SEQUENCE</scope>
</reference>
<dbReference type="Proteomes" id="UP000815677">
    <property type="component" value="Unassembled WGS sequence"/>
</dbReference>
<accession>A0ABQ0M691</accession>
<keyword evidence="2" id="KW-1185">Reference proteome</keyword>
<proteinExistence type="predicted"/>